<name>A0ABP0Z5L8_9ROSI</name>
<evidence type="ECO:0000256" key="1">
    <source>
        <dbReference type="SAM" id="MobiDB-lite"/>
    </source>
</evidence>
<evidence type="ECO:0000313" key="3">
    <source>
        <dbReference type="EMBL" id="CAK9327819.1"/>
    </source>
</evidence>
<evidence type="ECO:0000313" key="4">
    <source>
        <dbReference type="Proteomes" id="UP001642487"/>
    </source>
</evidence>
<reference evidence="3 4" key="1">
    <citation type="submission" date="2024-03" db="EMBL/GenBank/DDBJ databases">
        <authorList>
            <person name="Gkanogiannis A."/>
            <person name="Becerra Lopez-Lavalle L."/>
        </authorList>
    </citation>
    <scope>NUCLEOTIDE SEQUENCE [LARGE SCALE GENOMIC DNA]</scope>
</reference>
<evidence type="ECO:0000256" key="2">
    <source>
        <dbReference type="SAM" id="Phobius"/>
    </source>
</evidence>
<keyword evidence="2" id="KW-0812">Transmembrane</keyword>
<sequence length="116" mass="13172">MVREKSPGLKILWVWTLGTAAILVTTVARMRMRDMENITNSDQQPSHNHQQTSSTDSFPVTDSFSVDEGDVSQHWESGFSSNLIFGRLYIICLIKFLNGRNCHIFTRNELALALDL</sequence>
<feature type="compositionally biased region" description="Polar residues" evidence="1">
    <location>
        <begin position="37"/>
        <end position="64"/>
    </location>
</feature>
<gene>
    <name evidence="3" type="ORF">CITCOLO1_LOCUS20209</name>
</gene>
<accession>A0ABP0Z5L8</accession>
<proteinExistence type="predicted"/>
<keyword evidence="4" id="KW-1185">Reference proteome</keyword>
<dbReference type="Proteomes" id="UP001642487">
    <property type="component" value="Chromosome 8"/>
</dbReference>
<dbReference type="EMBL" id="OZ021742">
    <property type="protein sequence ID" value="CAK9327819.1"/>
    <property type="molecule type" value="Genomic_DNA"/>
</dbReference>
<keyword evidence="2" id="KW-0472">Membrane</keyword>
<feature type="region of interest" description="Disordered" evidence="1">
    <location>
        <begin position="35"/>
        <end position="65"/>
    </location>
</feature>
<keyword evidence="2" id="KW-1133">Transmembrane helix</keyword>
<feature type="transmembrane region" description="Helical" evidence="2">
    <location>
        <begin position="12"/>
        <end position="30"/>
    </location>
</feature>
<organism evidence="3 4">
    <name type="scientific">Citrullus colocynthis</name>
    <name type="common">colocynth</name>
    <dbReference type="NCBI Taxonomy" id="252529"/>
    <lineage>
        <taxon>Eukaryota</taxon>
        <taxon>Viridiplantae</taxon>
        <taxon>Streptophyta</taxon>
        <taxon>Embryophyta</taxon>
        <taxon>Tracheophyta</taxon>
        <taxon>Spermatophyta</taxon>
        <taxon>Magnoliopsida</taxon>
        <taxon>eudicotyledons</taxon>
        <taxon>Gunneridae</taxon>
        <taxon>Pentapetalae</taxon>
        <taxon>rosids</taxon>
        <taxon>fabids</taxon>
        <taxon>Cucurbitales</taxon>
        <taxon>Cucurbitaceae</taxon>
        <taxon>Benincaseae</taxon>
        <taxon>Citrullus</taxon>
    </lineage>
</organism>
<protein>
    <submittedName>
        <fullName evidence="3">Uncharacterized protein</fullName>
    </submittedName>
</protein>